<dbReference type="InterPro" id="IPR029710">
    <property type="entry name" value="LIG4"/>
</dbReference>
<dbReference type="Proteomes" id="UP000256328">
    <property type="component" value="Unassembled WGS sequence"/>
</dbReference>
<dbReference type="InterPro" id="IPR012308">
    <property type="entry name" value="DNA_ligase_ATP-dep_N"/>
</dbReference>
<dbReference type="GO" id="GO:0032807">
    <property type="term" value="C:DNA ligase IV complex"/>
    <property type="evidence" value="ECO:0007669"/>
    <property type="project" value="TreeGrafter"/>
</dbReference>
<keyword evidence="4" id="KW-1185">Reference proteome</keyword>
<dbReference type="OrthoDB" id="2160351at2759"/>
<protein>
    <recommendedName>
        <fullName evidence="2">DNA ligase ATP-dependent N-terminal domain-containing protein</fullName>
    </recommendedName>
</protein>
<gene>
    <name evidence="3" type="ORF">BP5796_00933</name>
</gene>
<dbReference type="GO" id="GO:0003910">
    <property type="term" value="F:DNA ligase (ATP) activity"/>
    <property type="evidence" value="ECO:0007669"/>
    <property type="project" value="InterPro"/>
</dbReference>
<dbReference type="PANTHER" id="PTHR45997">
    <property type="entry name" value="DNA LIGASE 4"/>
    <property type="match status" value="1"/>
</dbReference>
<name>A0A3D8T9D4_9HELO</name>
<sequence length="452" mass="50765">MPFRFVYICDLLDTLHRIAITPTGPSIIAAVRARRTNDAMVQWFRQHRQRIDANDTDAEAVARALWLGKETGRVYGLDAKLLEQIIARALALPMEKWIELQAWELRHDAGDLAAVLERVLNGSRATVVRAEANAVTIEEIDQTLLLLASQNDQSSLAVQNLAKVCIDEDPLEQLGKIYCRLQAREAKWLTRLILKNYGLIEIPEVLDFGAVHSSLPGMFNTRAEMSVSVNAAVRRDRTSIVRGSTHGKSRIGAKDILPIPPITASQQSMARSALTPLKPQQLNRRKTLATSLELSTNASPESSPLSSPPIVHHHYRGTGHCTLTQKKCPLANCIFILGPCLSGYPWVTENLLPWHGATFITDCRLSKTFHQLSRPNVTSGKSYRKIALVESNRSEQAVQFMHRIEKLGLKRNNGTKDWVEVYDWRLLECIAKADKGKNLEYNPWKRCWIGCV</sequence>
<dbReference type="AlphaFoldDB" id="A0A3D8T9D4"/>
<reference evidence="3 4" key="1">
    <citation type="journal article" date="2018" name="IMA Fungus">
        <title>IMA Genome-F 9: Draft genome sequence of Annulohypoxylon stygium, Aspergillus mulundensis, Berkeleyomyces basicola (syn. Thielaviopsis basicola), Ceratocystis smalleyi, two Cercospora beticola strains, Coleophoma cylindrospora, Fusarium fracticaudum, Phialophora cf. hyalina, and Morchella septimelata.</title>
        <authorList>
            <person name="Wingfield B.D."/>
            <person name="Bills G.F."/>
            <person name="Dong Y."/>
            <person name="Huang W."/>
            <person name="Nel W.J."/>
            <person name="Swalarsk-Parry B.S."/>
            <person name="Vaghefi N."/>
            <person name="Wilken P.M."/>
            <person name="An Z."/>
            <person name="de Beer Z.W."/>
            <person name="De Vos L."/>
            <person name="Chen L."/>
            <person name="Duong T.A."/>
            <person name="Gao Y."/>
            <person name="Hammerbacher A."/>
            <person name="Kikkert J.R."/>
            <person name="Li Y."/>
            <person name="Li H."/>
            <person name="Li K."/>
            <person name="Li Q."/>
            <person name="Liu X."/>
            <person name="Ma X."/>
            <person name="Naidoo K."/>
            <person name="Pethybridge S.J."/>
            <person name="Sun J."/>
            <person name="Steenkamp E.T."/>
            <person name="van der Nest M.A."/>
            <person name="van Wyk S."/>
            <person name="Wingfield M.J."/>
            <person name="Xiong C."/>
            <person name="Yue Q."/>
            <person name="Zhang X."/>
        </authorList>
    </citation>
    <scope>NUCLEOTIDE SEQUENCE [LARGE SCALE GENOMIC DNA]</scope>
    <source>
        <strain evidence="3 4">BP5796</strain>
    </source>
</reference>
<dbReference type="Pfam" id="PF04675">
    <property type="entry name" value="DNA_ligase_A_N"/>
    <property type="match status" value="1"/>
</dbReference>
<dbReference type="PANTHER" id="PTHR45997:SF2">
    <property type="entry name" value="ATP DEPENDENT DNA LIGASE DOMAIN PROTEIN (AFU_ORTHOLOGUE AFUA_5G02430)"/>
    <property type="match status" value="1"/>
</dbReference>
<accession>A0A3D8T9D4</accession>
<comment type="caution">
    <text evidence="3">The sequence shown here is derived from an EMBL/GenBank/DDBJ whole genome shotgun (WGS) entry which is preliminary data.</text>
</comment>
<dbReference type="GO" id="GO:0006303">
    <property type="term" value="P:double-strand break repair via nonhomologous end joining"/>
    <property type="evidence" value="ECO:0007669"/>
    <property type="project" value="TreeGrafter"/>
</dbReference>
<evidence type="ECO:0000259" key="2">
    <source>
        <dbReference type="Pfam" id="PF04675"/>
    </source>
</evidence>
<organism evidence="3 4">
    <name type="scientific">Coleophoma crateriformis</name>
    <dbReference type="NCBI Taxonomy" id="565419"/>
    <lineage>
        <taxon>Eukaryota</taxon>
        <taxon>Fungi</taxon>
        <taxon>Dikarya</taxon>
        <taxon>Ascomycota</taxon>
        <taxon>Pezizomycotina</taxon>
        <taxon>Leotiomycetes</taxon>
        <taxon>Helotiales</taxon>
        <taxon>Dermateaceae</taxon>
        <taxon>Coleophoma</taxon>
    </lineage>
</organism>
<evidence type="ECO:0000256" key="1">
    <source>
        <dbReference type="ARBA" id="ARBA00022598"/>
    </source>
</evidence>
<dbReference type="GO" id="GO:0003677">
    <property type="term" value="F:DNA binding"/>
    <property type="evidence" value="ECO:0007669"/>
    <property type="project" value="InterPro"/>
</dbReference>
<dbReference type="InterPro" id="IPR036599">
    <property type="entry name" value="DNA_ligase_N_sf"/>
</dbReference>
<feature type="domain" description="DNA ligase ATP-dependent N-terminal" evidence="2">
    <location>
        <begin position="26"/>
        <end position="196"/>
    </location>
</feature>
<evidence type="ECO:0000313" key="4">
    <source>
        <dbReference type="Proteomes" id="UP000256328"/>
    </source>
</evidence>
<dbReference type="GO" id="GO:0006297">
    <property type="term" value="P:nucleotide-excision repair, DNA gap filling"/>
    <property type="evidence" value="ECO:0007669"/>
    <property type="project" value="TreeGrafter"/>
</dbReference>
<dbReference type="Gene3D" id="1.10.3260.10">
    <property type="entry name" value="DNA ligase, ATP-dependent, N-terminal domain"/>
    <property type="match status" value="1"/>
</dbReference>
<evidence type="ECO:0000313" key="3">
    <source>
        <dbReference type="EMBL" id="RDW95170.1"/>
    </source>
</evidence>
<dbReference type="GO" id="GO:0005524">
    <property type="term" value="F:ATP binding"/>
    <property type="evidence" value="ECO:0007669"/>
    <property type="project" value="InterPro"/>
</dbReference>
<dbReference type="EMBL" id="PDLN01000001">
    <property type="protein sequence ID" value="RDW95170.1"/>
    <property type="molecule type" value="Genomic_DNA"/>
</dbReference>
<proteinExistence type="predicted"/>
<keyword evidence="1" id="KW-0436">Ligase</keyword>
<dbReference type="GO" id="GO:0006310">
    <property type="term" value="P:DNA recombination"/>
    <property type="evidence" value="ECO:0007669"/>
    <property type="project" value="InterPro"/>
</dbReference>